<name>A0A0C9TIL6_SPHS4</name>
<organism evidence="2 3">
    <name type="scientific">Sphaerobolus stellatus (strain SS14)</name>
    <dbReference type="NCBI Taxonomy" id="990650"/>
    <lineage>
        <taxon>Eukaryota</taxon>
        <taxon>Fungi</taxon>
        <taxon>Dikarya</taxon>
        <taxon>Basidiomycota</taxon>
        <taxon>Agaricomycotina</taxon>
        <taxon>Agaricomycetes</taxon>
        <taxon>Phallomycetidae</taxon>
        <taxon>Geastrales</taxon>
        <taxon>Sphaerobolaceae</taxon>
        <taxon>Sphaerobolus</taxon>
    </lineage>
</organism>
<gene>
    <name evidence="2" type="ORF">M422DRAFT_269210</name>
</gene>
<feature type="region of interest" description="Disordered" evidence="1">
    <location>
        <begin position="35"/>
        <end position="59"/>
    </location>
</feature>
<sequence>MLNPLPEKDIGESEFHFDRGEQEIVEHVKRDLGQIEEDKIDIDSDSNSNSNSDSEDEEALRVGNDIKMCCVMEHACLKYAQLDSSLELMQQLHIFHSHLRATAMQTVKQTMLDHFVSRAGHA</sequence>
<dbReference type="Proteomes" id="UP000054279">
    <property type="component" value="Unassembled WGS sequence"/>
</dbReference>
<keyword evidence="3" id="KW-1185">Reference proteome</keyword>
<evidence type="ECO:0000313" key="2">
    <source>
        <dbReference type="EMBL" id="KIJ29373.1"/>
    </source>
</evidence>
<dbReference type="HOGENOM" id="CLU_2028215_0_0_1"/>
<evidence type="ECO:0000313" key="3">
    <source>
        <dbReference type="Proteomes" id="UP000054279"/>
    </source>
</evidence>
<accession>A0A0C9TIL6</accession>
<dbReference type="EMBL" id="KN837284">
    <property type="protein sequence ID" value="KIJ29373.1"/>
    <property type="molecule type" value="Genomic_DNA"/>
</dbReference>
<dbReference type="OrthoDB" id="3048787at2759"/>
<reference evidence="2 3" key="1">
    <citation type="submission" date="2014-06" db="EMBL/GenBank/DDBJ databases">
        <title>Evolutionary Origins and Diversification of the Mycorrhizal Mutualists.</title>
        <authorList>
            <consortium name="DOE Joint Genome Institute"/>
            <consortium name="Mycorrhizal Genomics Consortium"/>
            <person name="Kohler A."/>
            <person name="Kuo A."/>
            <person name="Nagy L.G."/>
            <person name="Floudas D."/>
            <person name="Copeland A."/>
            <person name="Barry K.W."/>
            <person name="Cichocki N."/>
            <person name="Veneault-Fourrey C."/>
            <person name="LaButti K."/>
            <person name="Lindquist E.A."/>
            <person name="Lipzen A."/>
            <person name="Lundell T."/>
            <person name="Morin E."/>
            <person name="Murat C."/>
            <person name="Riley R."/>
            <person name="Ohm R."/>
            <person name="Sun H."/>
            <person name="Tunlid A."/>
            <person name="Henrissat B."/>
            <person name="Grigoriev I.V."/>
            <person name="Hibbett D.S."/>
            <person name="Martin F."/>
        </authorList>
    </citation>
    <scope>NUCLEOTIDE SEQUENCE [LARGE SCALE GENOMIC DNA]</scope>
    <source>
        <strain evidence="2 3">SS14</strain>
    </source>
</reference>
<proteinExistence type="predicted"/>
<evidence type="ECO:0000256" key="1">
    <source>
        <dbReference type="SAM" id="MobiDB-lite"/>
    </source>
</evidence>
<dbReference type="AlphaFoldDB" id="A0A0C9TIL6"/>
<protein>
    <submittedName>
        <fullName evidence="2">Uncharacterized protein</fullName>
    </submittedName>
</protein>